<dbReference type="RefSeq" id="WP_072996323.1">
    <property type="nucleotide sequence ID" value="NZ_FRAM01000001.1"/>
</dbReference>
<organism evidence="1 2">
    <name type="scientific">Epilithonimonas mollis</name>
    <dbReference type="NCBI Taxonomy" id="216903"/>
    <lineage>
        <taxon>Bacteria</taxon>
        <taxon>Pseudomonadati</taxon>
        <taxon>Bacteroidota</taxon>
        <taxon>Flavobacteriia</taxon>
        <taxon>Flavobacteriales</taxon>
        <taxon>Weeksellaceae</taxon>
        <taxon>Chryseobacterium group</taxon>
        <taxon>Epilithonimonas</taxon>
    </lineage>
</organism>
<dbReference type="AlphaFoldDB" id="A0A1M6NQ32"/>
<evidence type="ECO:0000313" key="1">
    <source>
        <dbReference type="EMBL" id="SHJ97857.1"/>
    </source>
</evidence>
<gene>
    <name evidence="1" type="ORF">SAMN05444371_0567</name>
</gene>
<dbReference type="EMBL" id="FRAM01000001">
    <property type="protein sequence ID" value="SHJ97857.1"/>
    <property type="molecule type" value="Genomic_DNA"/>
</dbReference>
<accession>A0A1M6NQ32</accession>
<protein>
    <submittedName>
        <fullName evidence="1">Uncharacterized protein</fullName>
    </submittedName>
</protein>
<reference evidence="2" key="1">
    <citation type="submission" date="2016-11" db="EMBL/GenBank/DDBJ databases">
        <authorList>
            <person name="Varghese N."/>
            <person name="Submissions S."/>
        </authorList>
    </citation>
    <scope>NUCLEOTIDE SEQUENCE [LARGE SCALE GENOMIC DNA]</scope>
    <source>
        <strain evidence="2">DSM 18016</strain>
    </source>
</reference>
<dbReference type="Proteomes" id="UP000184498">
    <property type="component" value="Unassembled WGS sequence"/>
</dbReference>
<name>A0A1M6NQ32_9FLAO</name>
<sequence>MNCEKLQNSLRYERFVKIVNTGKKFEKGACVYAKEISHNIFLLFVILDNLKITKIYASIASFDALESIGVKDPLQVMFHLDIKKKEDFQYLEKYVNVLI</sequence>
<dbReference type="STRING" id="216903.SAMN05444371_0567"/>
<keyword evidence="2" id="KW-1185">Reference proteome</keyword>
<evidence type="ECO:0000313" key="2">
    <source>
        <dbReference type="Proteomes" id="UP000184498"/>
    </source>
</evidence>
<proteinExistence type="predicted"/>
<dbReference type="OrthoDB" id="1273088at2"/>